<comment type="caution">
    <text evidence="2">The sequence shown here is derived from an EMBL/GenBank/DDBJ whole genome shotgun (WGS) entry which is preliminary data.</text>
</comment>
<sequence length="51" mass="5657">MNALRRTGQNSAGSGRSLLANPEHNSYLPLPRFLLIRLPESHLARYPASLV</sequence>
<proteinExistence type="predicted"/>
<feature type="region of interest" description="Disordered" evidence="1">
    <location>
        <begin position="1"/>
        <end position="24"/>
    </location>
</feature>
<accession>A0A935TBQ3</accession>
<evidence type="ECO:0000313" key="2">
    <source>
        <dbReference type="EMBL" id="MBK7954834.1"/>
    </source>
</evidence>
<reference evidence="2 3" key="1">
    <citation type="submission" date="2020-10" db="EMBL/GenBank/DDBJ databases">
        <title>Connecting structure to function with the recovery of over 1000 high-quality activated sludge metagenome-assembled genomes encoding full-length rRNA genes using long-read sequencing.</title>
        <authorList>
            <person name="Singleton C.M."/>
            <person name="Petriglieri F."/>
            <person name="Kristensen J.M."/>
            <person name="Kirkegaard R.H."/>
            <person name="Michaelsen T.Y."/>
            <person name="Andersen M.H."/>
            <person name="Karst S.M."/>
            <person name="Dueholm M.S."/>
            <person name="Nielsen P.H."/>
            <person name="Albertsen M."/>
        </authorList>
    </citation>
    <scope>NUCLEOTIDE SEQUENCE [LARGE SCALE GENOMIC DNA]</scope>
    <source>
        <strain evidence="2">Fred_18-Q3-R57-64_BAT3C.720</strain>
    </source>
</reference>
<dbReference type="EMBL" id="JADJOT010000009">
    <property type="protein sequence ID" value="MBK7954834.1"/>
    <property type="molecule type" value="Genomic_DNA"/>
</dbReference>
<evidence type="ECO:0000256" key="1">
    <source>
        <dbReference type="SAM" id="MobiDB-lite"/>
    </source>
</evidence>
<organism evidence="2 3">
    <name type="scientific">Candidatus Accumulibacter affinis</name>
    <dbReference type="NCBI Taxonomy" id="2954384"/>
    <lineage>
        <taxon>Bacteria</taxon>
        <taxon>Pseudomonadati</taxon>
        <taxon>Pseudomonadota</taxon>
        <taxon>Betaproteobacteria</taxon>
        <taxon>Candidatus Accumulibacter</taxon>
    </lineage>
</organism>
<protein>
    <submittedName>
        <fullName evidence="2">Uncharacterized protein</fullName>
    </submittedName>
</protein>
<dbReference type="Proteomes" id="UP000706151">
    <property type="component" value="Unassembled WGS sequence"/>
</dbReference>
<name>A0A935TBQ3_9PROT</name>
<evidence type="ECO:0000313" key="3">
    <source>
        <dbReference type="Proteomes" id="UP000706151"/>
    </source>
</evidence>
<dbReference type="AlphaFoldDB" id="A0A935TBQ3"/>
<gene>
    <name evidence="2" type="ORF">IPK02_13275</name>
</gene>